<evidence type="ECO:0000313" key="2">
    <source>
        <dbReference type="Proteomes" id="UP000499080"/>
    </source>
</evidence>
<proteinExistence type="predicted"/>
<accession>A0A4Y2SR16</accession>
<reference evidence="1 2" key="1">
    <citation type="journal article" date="2019" name="Sci. Rep.">
        <title>Orb-weaving spider Araneus ventricosus genome elucidates the spidroin gene catalogue.</title>
        <authorList>
            <person name="Kono N."/>
            <person name="Nakamura H."/>
            <person name="Ohtoshi R."/>
            <person name="Moran D.A.P."/>
            <person name="Shinohara A."/>
            <person name="Yoshida Y."/>
            <person name="Fujiwara M."/>
            <person name="Mori M."/>
            <person name="Tomita M."/>
            <person name="Arakawa K."/>
        </authorList>
    </citation>
    <scope>NUCLEOTIDE SEQUENCE [LARGE SCALE GENOMIC DNA]</scope>
</reference>
<name>A0A4Y2SR16_ARAVE</name>
<organism evidence="1 2">
    <name type="scientific">Araneus ventricosus</name>
    <name type="common">Orbweaver spider</name>
    <name type="synonym">Epeira ventricosa</name>
    <dbReference type="NCBI Taxonomy" id="182803"/>
    <lineage>
        <taxon>Eukaryota</taxon>
        <taxon>Metazoa</taxon>
        <taxon>Ecdysozoa</taxon>
        <taxon>Arthropoda</taxon>
        <taxon>Chelicerata</taxon>
        <taxon>Arachnida</taxon>
        <taxon>Araneae</taxon>
        <taxon>Araneomorphae</taxon>
        <taxon>Entelegynae</taxon>
        <taxon>Araneoidea</taxon>
        <taxon>Araneidae</taxon>
        <taxon>Araneus</taxon>
    </lineage>
</organism>
<evidence type="ECO:0000313" key="1">
    <source>
        <dbReference type="EMBL" id="GBN89395.1"/>
    </source>
</evidence>
<protein>
    <submittedName>
        <fullName evidence="1">Uncharacterized protein</fullName>
    </submittedName>
</protein>
<gene>
    <name evidence="1" type="ORF">AVEN_222203_1</name>
</gene>
<dbReference type="EMBL" id="BGPR01022761">
    <property type="protein sequence ID" value="GBN89395.1"/>
    <property type="molecule type" value="Genomic_DNA"/>
</dbReference>
<keyword evidence="2" id="KW-1185">Reference proteome</keyword>
<dbReference type="AlphaFoldDB" id="A0A4Y2SR16"/>
<dbReference type="Proteomes" id="UP000499080">
    <property type="component" value="Unassembled WGS sequence"/>
</dbReference>
<sequence>MGLGYRPILFHSFRKAYYRERDLFSLPHFLGAQTVFCLRGPLAIGQAGNLASPPLLSALGLVLLRVINWVVVVLLHHLDKLKRASKIYTGFDISDSRRTFSMRCSHVLPGTAGLVCGSMSPIALSLFADRRERSVASSSSSITTVRLENALKI</sequence>
<comment type="caution">
    <text evidence="1">The sequence shown here is derived from an EMBL/GenBank/DDBJ whole genome shotgun (WGS) entry which is preliminary data.</text>
</comment>